<dbReference type="OrthoDB" id="555567at2759"/>
<accession>A0A835WAY3</accession>
<gene>
    <name evidence="1" type="ORF">HYH02_009242</name>
</gene>
<name>A0A835WAY3_9CHLO</name>
<organism evidence="1 2">
    <name type="scientific">Chlamydomonas schloesseri</name>
    <dbReference type="NCBI Taxonomy" id="2026947"/>
    <lineage>
        <taxon>Eukaryota</taxon>
        <taxon>Viridiplantae</taxon>
        <taxon>Chlorophyta</taxon>
        <taxon>core chlorophytes</taxon>
        <taxon>Chlorophyceae</taxon>
        <taxon>CS clade</taxon>
        <taxon>Chlamydomonadales</taxon>
        <taxon>Chlamydomonadaceae</taxon>
        <taxon>Chlamydomonas</taxon>
    </lineage>
</organism>
<dbReference type="EMBL" id="JAEHOD010000030">
    <property type="protein sequence ID" value="KAG2444044.1"/>
    <property type="molecule type" value="Genomic_DNA"/>
</dbReference>
<sequence length="245" mass="26360">MYIQKENTPADDYACPTCKHYTVNQVSSCWCEDESAWAFPNAAGMQSVTMGSTAEQNVTSGYPGAQVFWNSRTEESNRRAWGGFFRILPAASGNHDTSIEYTFDLCAGCGQNRVGNGGFIFGRIKFQITQNKGSTSISTFVAPADALNAIGVASELHVFQSFRAPVSMSPGQFQRYTVTSAVPATFTYGQTWTVNRVNTGPLGKVNGVDVTVPPYDPTKGLYVAFHMKVSSGGFCASGLPAPVKP</sequence>
<proteinExistence type="predicted"/>
<dbReference type="Proteomes" id="UP000613740">
    <property type="component" value="Unassembled WGS sequence"/>
</dbReference>
<keyword evidence="2" id="KW-1185">Reference proteome</keyword>
<evidence type="ECO:0000313" key="1">
    <source>
        <dbReference type="EMBL" id="KAG2444044.1"/>
    </source>
</evidence>
<dbReference type="AlphaFoldDB" id="A0A835WAY3"/>
<evidence type="ECO:0000313" key="2">
    <source>
        <dbReference type="Proteomes" id="UP000613740"/>
    </source>
</evidence>
<reference evidence="1" key="1">
    <citation type="journal article" date="2020" name="bioRxiv">
        <title>Comparative genomics of Chlamydomonas.</title>
        <authorList>
            <person name="Craig R.J."/>
            <person name="Hasan A.R."/>
            <person name="Ness R.W."/>
            <person name="Keightley P.D."/>
        </authorList>
    </citation>
    <scope>NUCLEOTIDE SEQUENCE</scope>
    <source>
        <strain evidence="1">CCAP 11/173</strain>
    </source>
</reference>
<comment type="caution">
    <text evidence="1">The sequence shown here is derived from an EMBL/GenBank/DDBJ whole genome shotgun (WGS) entry which is preliminary data.</text>
</comment>
<protein>
    <submittedName>
        <fullName evidence="1">Uncharacterized protein</fullName>
    </submittedName>
</protein>